<keyword evidence="5" id="KW-0997">Cell inner membrane</keyword>
<dbReference type="FunFam" id="1.20.81.30:FF:000001">
    <property type="entry name" value="Type II secretion system protein F"/>
    <property type="match status" value="2"/>
</dbReference>
<dbReference type="Pfam" id="PF00482">
    <property type="entry name" value="T2SSF"/>
    <property type="match status" value="2"/>
</dbReference>
<evidence type="ECO:0000256" key="1">
    <source>
        <dbReference type="ARBA" id="ARBA00004429"/>
    </source>
</evidence>
<dbReference type="PROSITE" id="PS00874">
    <property type="entry name" value="T2SP_F"/>
    <property type="match status" value="1"/>
</dbReference>
<evidence type="ECO:0000256" key="7">
    <source>
        <dbReference type="ARBA" id="ARBA00022989"/>
    </source>
</evidence>
<name>A0A4Y7RD33_9FIRM</name>
<keyword evidence="4" id="KW-1003">Cell membrane</keyword>
<dbReference type="RefSeq" id="WP_190238828.1">
    <property type="nucleotide sequence ID" value="NZ_QFGA01000001.1"/>
</dbReference>
<keyword evidence="7 10" id="KW-1133">Transmembrane helix</keyword>
<evidence type="ECO:0000256" key="6">
    <source>
        <dbReference type="ARBA" id="ARBA00022692"/>
    </source>
</evidence>
<gene>
    <name evidence="12" type="primary">gspF_1</name>
    <name evidence="12" type="ORF">Psch_00162</name>
</gene>
<dbReference type="InterPro" id="IPR018076">
    <property type="entry name" value="T2SS_GspF_dom"/>
</dbReference>
<dbReference type="GO" id="GO:0015628">
    <property type="term" value="P:protein secretion by the type II secretion system"/>
    <property type="evidence" value="ECO:0007669"/>
    <property type="project" value="TreeGrafter"/>
</dbReference>
<sequence length="405" mass="44518">MTQNFAYKARNPAGKLVTGKIEAENRSKAITQLRDRRFFVVELKEAPLAGTSIKLDKLFQKKVGSRDLAVMCRQFATMVQAGVPLLQTISIISQQCDNKTLQDTMKKVGGNLAGGMSLTESMKPYPRVFPGIFTSMVEAGEVGGDLEHVLERLAVNFEKEHDIREKVKSAMTYPTVVLVVAVLSVVALLIFVLPSMTKMLIDMKAPLPVTTKIIMGVSGFLKNYWFIALTLVVALAFGYKTGVKTGRGKKMKDAVVLKLPVMGPMVQRIIISRFCRSLSTLLKSGVPVLQSLEVVKNIVDNHSVNMGLKEAERSIKEGQSFAEPLMKSRVFPPMVSTMISIGEETGSVDTLLEKVADFYEKEVDAMVSRLSSMIEPILLLGMGVVVGFILISIMVPMFTVMDSVK</sequence>
<feature type="domain" description="Type II secretion system protein GspF" evidence="11">
    <location>
        <begin position="72"/>
        <end position="194"/>
    </location>
</feature>
<dbReference type="InterPro" id="IPR003004">
    <property type="entry name" value="GspF/PilC"/>
</dbReference>
<dbReference type="InterPro" id="IPR042094">
    <property type="entry name" value="T2SS_GspF_sf"/>
</dbReference>
<accession>A0A4Y7RD33</accession>
<keyword evidence="3 9" id="KW-0813">Transport</keyword>
<protein>
    <submittedName>
        <fullName evidence="12">Putative type II secretion system protein F</fullName>
    </submittedName>
</protein>
<feature type="transmembrane region" description="Helical" evidence="10">
    <location>
        <begin position="224"/>
        <end position="242"/>
    </location>
</feature>
<keyword evidence="13" id="KW-1185">Reference proteome</keyword>
<comment type="subcellular location">
    <subcellularLocation>
        <location evidence="1">Cell inner membrane</location>
        <topology evidence="1">Multi-pass membrane protein</topology>
    </subcellularLocation>
    <subcellularLocation>
        <location evidence="9">Cell membrane</location>
        <topology evidence="9">Multi-pass membrane protein</topology>
    </subcellularLocation>
</comment>
<dbReference type="Gene3D" id="1.20.81.30">
    <property type="entry name" value="Type II secretion system (T2SS), domain F"/>
    <property type="match status" value="2"/>
</dbReference>
<evidence type="ECO:0000256" key="2">
    <source>
        <dbReference type="ARBA" id="ARBA00005745"/>
    </source>
</evidence>
<keyword evidence="8 10" id="KW-0472">Membrane</keyword>
<evidence type="ECO:0000256" key="10">
    <source>
        <dbReference type="SAM" id="Phobius"/>
    </source>
</evidence>
<proteinExistence type="inferred from homology"/>
<dbReference type="PANTHER" id="PTHR30012:SF0">
    <property type="entry name" value="TYPE II SECRETION SYSTEM PROTEIN F-RELATED"/>
    <property type="match status" value="1"/>
</dbReference>
<feature type="transmembrane region" description="Helical" evidence="10">
    <location>
        <begin position="377"/>
        <end position="398"/>
    </location>
</feature>
<feature type="domain" description="Type II secretion system protein GspF" evidence="11">
    <location>
        <begin position="274"/>
        <end position="396"/>
    </location>
</feature>
<evidence type="ECO:0000259" key="11">
    <source>
        <dbReference type="Pfam" id="PF00482"/>
    </source>
</evidence>
<reference evidence="12 13" key="1">
    <citation type="journal article" date="2018" name="Environ. Microbiol.">
        <title>Novel energy conservation strategies and behaviour of Pelotomaculum schinkii driving syntrophic propionate catabolism.</title>
        <authorList>
            <person name="Hidalgo-Ahumada C.A.P."/>
            <person name="Nobu M.K."/>
            <person name="Narihiro T."/>
            <person name="Tamaki H."/>
            <person name="Liu W.T."/>
            <person name="Kamagata Y."/>
            <person name="Stams A.J.M."/>
            <person name="Imachi H."/>
            <person name="Sousa D.Z."/>
        </authorList>
    </citation>
    <scope>NUCLEOTIDE SEQUENCE [LARGE SCALE GENOMIC DNA]</scope>
    <source>
        <strain evidence="12 13">HH</strain>
    </source>
</reference>
<feature type="transmembrane region" description="Helical" evidence="10">
    <location>
        <begin position="173"/>
        <end position="193"/>
    </location>
</feature>
<evidence type="ECO:0000256" key="4">
    <source>
        <dbReference type="ARBA" id="ARBA00022475"/>
    </source>
</evidence>
<evidence type="ECO:0000256" key="3">
    <source>
        <dbReference type="ARBA" id="ARBA00022448"/>
    </source>
</evidence>
<dbReference type="PRINTS" id="PR00812">
    <property type="entry name" value="BCTERIALGSPF"/>
</dbReference>
<comment type="similarity">
    <text evidence="2 9">Belongs to the GSP F family.</text>
</comment>
<evidence type="ECO:0000256" key="9">
    <source>
        <dbReference type="RuleBase" id="RU003923"/>
    </source>
</evidence>
<evidence type="ECO:0000313" key="13">
    <source>
        <dbReference type="Proteomes" id="UP000298324"/>
    </source>
</evidence>
<dbReference type="Proteomes" id="UP000298324">
    <property type="component" value="Unassembled WGS sequence"/>
</dbReference>
<organism evidence="12 13">
    <name type="scientific">Pelotomaculum schinkii</name>
    <dbReference type="NCBI Taxonomy" id="78350"/>
    <lineage>
        <taxon>Bacteria</taxon>
        <taxon>Bacillati</taxon>
        <taxon>Bacillota</taxon>
        <taxon>Clostridia</taxon>
        <taxon>Eubacteriales</taxon>
        <taxon>Desulfotomaculaceae</taxon>
        <taxon>Pelotomaculum</taxon>
    </lineage>
</organism>
<comment type="caution">
    <text evidence="12">The sequence shown here is derived from an EMBL/GenBank/DDBJ whole genome shotgun (WGS) entry which is preliminary data.</text>
</comment>
<dbReference type="GO" id="GO:0005886">
    <property type="term" value="C:plasma membrane"/>
    <property type="evidence" value="ECO:0007669"/>
    <property type="project" value="UniProtKB-SubCell"/>
</dbReference>
<dbReference type="AlphaFoldDB" id="A0A4Y7RD33"/>
<evidence type="ECO:0000313" key="12">
    <source>
        <dbReference type="EMBL" id="TEB06630.1"/>
    </source>
</evidence>
<dbReference type="PANTHER" id="PTHR30012">
    <property type="entry name" value="GENERAL SECRETION PATHWAY PROTEIN"/>
    <property type="match status" value="1"/>
</dbReference>
<evidence type="ECO:0000256" key="5">
    <source>
        <dbReference type="ARBA" id="ARBA00022519"/>
    </source>
</evidence>
<keyword evidence="6 9" id="KW-0812">Transmembrane</keyword>
<dbReference type="EMBL" id="QFGA01000001">
    <property type="protein sequence ID" value="TEB06630.1"/>
    <property type="molecule type" value="Genomic_DNA"/>
</dbReference>
<evidence type="ECO:0000256" key="8">
    <source>
        <dbReference type="ARBA" id="ARBA00023136"/>
    </source>
</evidence>
<dbReference type="InterPro" id="IPR001992">
    <property type="entry name" value="T2SS_GspF/T4SS_PilC_CS"/>
</dbReference>